<dbReference type="InterPro" id="IPR002893">
    <property type="entry name" value="Znf_MYND"/>
</dbReference>
<keyword evidence="7" id="KW-1185">Reference proteome</keyword>
<dbReference type="Proteomes" id="UP001595075">
    <property type="component" value="Unassembled WGS sequence"/>
</dbReference>
<dbReference type="SUPFAM" id="SSF144232">
    <property type="entry name" value="HIT/MYND zinc finger-like"/>
    <property type="match status" value="1"/>
</dbReference>
<accession>A0ABR4CV38</accession>
<name>A0ABR4CV38_9HELO</name>
<dbReference type="Pfam" id="PF01753">
    <property type="entry name" value="zf-MYND"/>
    <property type="match status" value="1"/>
</dbReference>
<dbReference type="Gene3D" id="6.10.140.2220">
    <property type="match status" value="1"/>
</dbReference>
<keyword evidence="2 4" id="KW-0863">Zinc-finger</keyword>
<keyword evidence="3" id="KW-0862">Zinc</keyword>
<feature type="domain" description="MYND-type" evidence="5">
    <location>
        <begin position="9"/>
        <end position="46"/>
    </location>
</feature>
<evidence type="ECO:0000313" key="7">
    <source>
        <dbReference type="Proteomes" id="UP001595075"/>
    </source>
</evidence>
<reference evidence="6 7" key="1">
    <citation type="journal article" date="2024" name="Commun. Biol.">
        <title>Comparative genomic analysis of thermophilic fungi reveals convergent evolutionary adaptations and gene losses.</title>
        <authorList>
            <person name="Steindorff A.S."/>
            <person name="Aguilar-Pontes M.V."/>
            <person name="Robinson A.J."/>
            <person name="Andreopoulos B."/>
            <person name="LaButti K."/>
            <person name="Kuo A."/>
            <person name="Mondo S."/>
            <person name="Riley R."/>
            <person name="Otillar R."/>
            <person name="Haridas S."/>
            <person name="Lipzen A."/>
            <person name="Grimwood J."/>
            <person name="Schmutz J."/>
            <person name="Clum A."/>
            <person name="Reid I.D."/>
            <person name="Moisan M.C."/>
            <person name="Butler G."/>
            <person name="Nguyen T.T.M."/>
            <person name="Dewar K."/>
            <person name="Conant G."/>
            <person name="Drula E."/>
            <person name="Henrissat B."/>
            <person name="Hansel C."/>
            <person name="Singer S."/>
            <person name="Hutchinson M.I."/>
            <person name="de Vries R.P."/>
            <person name="Natvig D.O."/>
            <person name="Powell A.J."/>
            <person name="Tsang A."/>
            <person name="Grigoriev I.V."/>
        </authorList>
    </citation>
    <scope>NUCLEOTIDE SEQUENCE [LARGE SCALE GENOMIC DNA]</scope>
    <source>
        <strain evidence="6 7">CBS 494.80</strain>
    </source>
</reference>
<organism evidence="6 7">
    <name type="scientific">Oculimacula yallundae</name>
    <dbReference type="NCBI Taxonomy" id="86028"/>
    <lineage>
        <taxon>Eukaryota</taxon>
        <taxon>Fungi</taxon>
        <taxon>Dikarya</taxon>
        <taxon>Ascomycota</taxon>
        <taxon>Pezizomycotina</taxon>
        <taxon>Leotiomycetes</taxon>
        <taxon>Helotiales</taxon>
        <taxon>Ploettnerulaceae</taxon>
        <taxon>Oculimacula</taxon>
    </lineage>
</organism>
<comment type="caution">
    <text evidence="6">The sequence shown here is derived from an EMBL/GenBank/DDBJ whole genome shotgun (WGS) entry which is preliminary data.</text>
</comment>
<evidence type="ECO:0000259" key="5">
    <source>
        <dbReference type="PROSITE" id="PS50865"/>
    </source>
</evidence>
<gene>
    <name evidence="6" type="ORF">VTL71DRAFT_10781</name>
</gene>
<evidence type="ECO:0000313" key="6">
    <source>
        <dbReference type="EMBL" id="KAL2073457.1"/>
    </source>
</evidence>
<evidence type="ECO:0000256" key="1">
    <source>
        <dbReference type="ARBA" id="ARBA00022723"/>
    </source>
</evidence>
<dbReference type="EMBL" id="JAZHXI010000003">
    <property type="protein sequence ID" value="KAL2073457.1"/>
    <property type="molecule type" value="Genomic_DNA"/>
</dbReference>
<proteinExistence type="predicted"/>
<keyword evidence="1" id="KW-0479">Metal-binding</keyword>
<evidence type="ECO:0000256" key="3">
    <source>
        <dbReference type="ARBA" id="ARBA00022833"/>
    </source>
</evidence>
<evidence type="ECO:0000256" key="4">
    <source>
        <dbReference type="PROSITE-ProRule" id="PRU00134"/>
    </source>
</evidence>
<evidence type="ECO:0000256" key="2">
    <source>
        <dbReference type="ARBA" id="ARBA00022771"/>
    </source>
</evidence>
<dbReference type="PROSITE" id="PS50865">
    <property type="entry name" value="ZF_MYND_2"/>
    <property type="match status" value="1"/>
</dbReference>
<protein>
    <recommendedName>
        <fullName evidence="5">MYND-type domain-containing protein</fullName>
    </recommendedName>
</protein>
<sequence>MSVYLATGCPLCRKADKLLRCEGCKSVFYCSEQHRAADRAAHKGACTAVKKAEIRYNKAEELLRNPPRGLMIPPNLFENEVGHFWDIVETRSYMRARFWLVEALGKIRTQVAVQEALKHALDLLRLNRSDNLGVRSAAPALFMRLGKDQECYNFIKWWETHDPDSTYDWADLTLIYLSTKNANPLESEEIFLGQYGKLSIAVTVVLIKLRLLLEVKSLQNVTLLRSRLPSEILRDIQDIIAGPVLAKNRDIMSSADQRFRTTTSLESQIDHLYQNTIKINTYFWPALIEPGSNLIARPEYFHCGTEEEMQISLQQCYDSWAETPGAIDFVREKL</sequence>
<dbReference type="PROSITE" id="PS01360">
    <property type="entry name" value="ZF_MYND_1"/>
    <property type="match status" value="1"/>
</dbReference>